<feature type="region of interest" description="Disordered" evidence="1">
    <location>
        <begin position="172"/>
        <end position="193"/>
    </location>
</feature>
<evidence type="ECO:0000313" key="3">
    <source>
        <dbReference type="Proteomes" id="UP000823399"/>
    </source>
</evidence>
<sequence length="384" mass="42891">MSAQPSKRSKVDPEPSSNHDMDHTNNTVDSVDNNAIEIDNRLSDIEGPNNDNPSDVDDNASDRSDTLVKENRDVSMDNREDCDLRCKDRNNRKTMEHKIQLKPNSSRQRSVQSLKRYAFKTHIQISQDKLSANSAQSKGMMALAIAKTSSTANAKSKQKSLMRRGLATCEADDNATDRDNDTDFDGSGSTAHVQGKMHHRHSHTLQKKNDPVFFLIKQLHVQLAQHVTGFDTPVEIEAYVEWAVPQTQAFHDDEGRGNAPPPIFPFMWANVDESDSENPIGKGPFQHKTILDTFAFYLESIAAIPDSLRKTSSPKAALALATVVVERAWKQWATGELVQGSFDDKFSSAMWNLPTQEVLESIDKLKPRTWTKILEGAAALHWGP</sequence>
<dbReference type="GeneID" id="64696949"/>
<dbReference type="RefSeq" id="XP_041284249.1">
    <property type="nucleotide sequence ID" value="XM_041434690.1"/>
</dbReference>
<dbReference type="EMBL" id="JABBWM010000368">
    <property type="protein sequence ID" value="KAG2081919.1"/>
    <property type="molecule type" value="Genomic_DNA"/>
</dbReference>
<evidence type="ECO:0000313" key="2">
    <source>
        <dbReference type="EMBL" id="KAG2081919.1"/>
    </source>
</evidence>
<feature type="compositionally biased region" description="Basic and acidic residues" evidence="1">
    <location>
        <begin position="9"/>
        <end position="23"/>
    </location>
</feature>
<gene>
    <name evidence="2" type="ORF">F5147DRAFT_660658</name>
</gene>
<proteinExistence type="predicted"/>
<comment type="caution">
    <text evidence="2">The sequence shown here is derived from an EMBL/GenBank/DDBJ whole genome shotgun (WGS) entry which is preliminary data.</text>
</comment>
<accession>A0A9P7EQ46</accession>
<dbReference type="OrthoDB" id="2678283at2759"/>
<protein>
    <submittedName>
        <fullName evidence="2">Uncharacterized protein</fullName>
    </submittedName>
</protein>
<feature type="region of interest" description="Disordered" evidence="1">
    <location>
        <begin position="1"/>
        <end position="75"/>
    </location>
</feature>
<feature type="compositionally biased region" description="Basic and acidic residues" evidence="1">
    <location>
        <begin position="60"/>
        <end position="75"/>
    </location>
</feature>
<organism evidence="2 3">
    <name type="scientific">Suillus discolor</name>
    <dbReference type="NCBI Taxonomy" id="1912936"/>
    <lineage>
        <taxon>Eukaryota</taxon>
        <taxon>Fungi</taxon>
        <taxon>Dikarya</taxon>
        <taxon>Basidiomycota</taxon>
        <taxon>Agaricomycotina</taxon>
        <taxon>Agaricomycetes</taxon>
        <taxon>Agaricomycetidae</taxon>
        <taxon>Boletales</taxon>
        <taxon>Suillineae</taxon>
        <taxon>Suillaceae</taxon>
        <taxon>Suillus</taxon>
    </lineage>
</organism>
<feature type="compositionally biased region" description="Polar residues" evidence="1">
    <location>
        <begin position="24"/>
        <end position="33"/>
    </location>
</feature>
<evidence type="ECO:0000256" key="1">
    <source>
        <dbReference type="SAM" id="MobiDB-lite"/>
    </source>
</evidence>
<reference evidence="2" key="1">
    <citation type="journal article" date="2020" name="New Phytol.">
        <title>Comparative genomics reveals dynamic genome evolution in host specialist ectomycorrhizal fungi.</title>
        <authorList>
            <person name="Lofgren L.A."/>
            <person name="Nguyen N.H."/>
            <person name="Vilgalys R."/>
            <person name="Ruytinx J."/>
            <person name="Liao H.L."/>
            <person name="Branco S."/>
            <person name="Kuo A."/>
            <person name="LaButti K."/>
            <person name="Lipzen A."/>
            <person name="Andreopoulos W."/>
            <person name="Pangilinan J."/>
            <person name="Riley R."/>
            <person name="Hundley H."/>
            <person name="Na H."/>
            <person name="Barry K."/>
            <person name="Grigoriev I.V."/>
            <person name="Stajich J.E."/>
            <person name="Kennedy P.G."/>
        </authorList>
    </citation>
    <scope>NUCLEOTIDE SEQUENCE</scope>
    <source>
        <strain evidence="2">FC423</strain>
    </source>
</reference>
<dbReference type="Proteomes" id="UP000823399">
    <property type="component" value="Unassembled WGS sequence"/>
</dbReference>
<dbReference type="AlphaFoldDB" id="A0A9P7EQ46"/>
<keyword evidence="3" id="KW-1185">Reference proteome</keyword>
<name>A0A9P7EQ46_9AGAM</name>